<accession>A0AA37XJF2</accession>
<dbReference type="RefSeq" id="WP_284248469.1">
    <property type="nucleotide sequence ID" value="NZ_BSUM01000001.1"/>
</dbReference>
<feature type="domain" description="CsbD-like" evidence="3">
    <location>
        <begin position="5"/>
        <end position="55"/>
    </location>
</feature>
<evidence type="ECO:0000313" key="5">
    <source>
        <dbReference type="EMBL" id="GMA33545.1"/>
    </source>
</evidence>
<evidence type="ECO:0000256" key="2">
    <source>
        <dbReference type="SAM" id="MobiDB-lite"/>
    </source>
</evidence>
<comment type="similarity">
    <text evidence="1">Belongs to the UPF0337 (CsbD) family.</text>
</comment>
<evidence type="ECO:0000313" key="4">
    <source>
        <dbReference type="EMBL" id="GMA30046.1"/>
    </source>
</evidence>
<reference evidence="5" key="2">
    <citation type="submission" date="2023-02" db="EMBL/GenBank/DDBJ databases">
        <authorList>
            <person name="Sun Q."/>
            <person name="Mori K."/>
        </authorList>
    </citation>
    <scope>NUCLEOTIDE SEQUENCE</scope>
    <source>
        <strain evidence="5">NBRC 112290</strain>
    </source>
</reference>
<evidence type="ECO:0000256" key="1">
    <source>
        <dbReference type="ARBA" id="ARBA00009129"/>
    </source>
</evidence>
<protein>
    <recommendedName>
        <fullName evidence="3">CsbD-like domain-containing protein</fullName>
    </recommendedName>
</protein>
<dbReference type="EMBL" id="BSUM01000001">
    <property type="protein sequence ID" value="GMA30046.1"/>
    <property type="molecule type" value="Genomic_DNA"/>
</dbReference>
<sequence>MGLDDKLDAKATETGGALKKTAGQATGNEQLEAEGRADQAKGGAQGAAEKAKDALGKAADSVKDAFK</sequence>
<reference evidence="5" key="1">
    <citation type="journal article" date="2014" name="Int. J. Syst. Evol. Microbiol.">
        <title>Complete genome sequence of Corynebacterium casei LMG S-19264T (=DSM 44701T), isolated from a smear-ripened cheese.</title>
        <authorList>
            <consortium name="US DOE Joint Genome Institute (JGI-PGF)"/>
            <person name="Walter F."/>
            <person name="Albersmeier A."/>
            <person name="Kalinowski J."/>
            <person name="Ruckert C."/>
        </authorList>
    </citation>
    <scope>NUCLEOTIDE SEQUENCE</scope>
    <source>
        <strain evidence="5">NBRC 112290</strain>
    </source>
</reference>
<feature type="compositionally biased region" description="Basic and acidic residues" evidence="2">
    <location>
        <begin position="49"/>
        <end position="67"/>
    </location>
</feature>
<dbReference type="AlphaFoldDB" id="A0AA37XJF2"/>
<name>A0AA37XJF2_9MICO</name>
<dbReference type="Gene3D" id="1.10.1470.10">
    <property type="entry name" value="YjbJ"/>
    <property type="match status" value="1"/>
</dbReference>
<dbReference type="InterPro" id="IPR036629">
    <property type="entry name" value="YjbJ_sf"/>
</dbReference>
<gene>
    <name evidence="4" type="ORF">GCM10025875_00380</name>
    <name evidence="5" type="ORF">GCM10025875_35370</name>
</gene>
<organism evidence="5 6">
    <name type="scientific">Litorihabitans aurantiacus</name>
    <dbReference type="NCBI Taxonomy" id="1930061"/>
    <lineage>
        <taxon>Bacteria</taxon>
        <taxon>Bacillati</taxon>
        <taxon>Actinomycetota</taxon>
        <taxon>Actinomycetes</taxon>
        <taxon>Micrococcales</taxon>
        <taxon>Beutenbergiaceae</taxon>
        <taxon>Litorihabitans</taxon>
    </lineage>
</organism>
<evidence type="ECO:0000259" key="3">
    <source>
        <dbReference type="Pfam" id="PF05532"/>
    </source>
</evidence>
<dbReference type="Proteomes" id="UP001157161">
    <property type="component" value="Unassembled WGS sequence"/>
</dbReference>
<feature type="region of interest" description="Disordered" evidence="2">
    <location>
        <begin position="1"/>
        <end position="67"/>
    </location>
</feature>
<dbReference type="Pfam" id="PF05532">
    <property type="entry name" value="CsbD"/>
    <property type="match status" value="1"/>
</dbReference>
<comment type="caution">
    <text evidence="5">The sequence shown here is derived from an EMBL/GenBank/DDBJ whole genome shotgun (WGS) entry which is preliminary data.</text>
</comment>
<dbReference type="InterPro" id="IPR008462">
    <property type="entry name" value="CsbD"/>
</dbReference>
<dbReference type="SUPFAM" id="SSF69047">
    <property type="entry name" value="Hypothetical protein YjbJ"/>
    <property type="match status" value="1"/>
</dbReference>
<keyword evidence="6" id="KW-1185">Reference proteome</keyword>
<dbReference type="EMBL" id="BSUM01000001">
    <property type="protein sequence ID" value="GMA33545.1"/>
    <property type="molecule type" value="Genomic_DNA"/>
</dbReference>
<feature type="compositionally biased region" description="Basic and acidic residues" evidence="2">
    <location>
        <begin position="1"/>
        <end position="11"/>
    </location>
</feature>
<evidence type="ECO:0000313" key="6">
    <source>
        <dbReference type="Proteomes" id="UP001157161"/>
    </source>
</evidence>
<proteinExistence type="inferred from homology"/>